<dbReference type="Gene3D" id="3.40.190.290">
    <property type="match status" value="1"/>
</dbReference>
<dbReference type="Pfam" id="PF00126">
    <property type="entry name" value="HTH_1"/>
    <property type="match status" value="1"/>
</dbReference>
<dbReference type="InterPro" id="IPR036388">
    <property type="entry name" value="WH-like_DNA-bd_sf"/>
</dbReference>
<dbReference type="GO" id="GO:0003700">
    <property type="term" value="F:DNA-binding transcription factor activity"/>
    <property type="evidence" value="ECO:0007669"/>
    <property type="project" value="InterPro"/>
</dbReference>
<name>A0A0K6HSS0_9BURK</name>
<feature type="domain" description="HTH lysR-type" evidence="5">
    <location>
        <begin position="4"/>
        <end position="61"/>
    </location>
</feature>
<sequence>MKNTTIRQLRVFSAAARHLHFGKAAEEMHLTPPAVSMQIKELEAQVGLPLFERQGKSVSLTLTGEYLVVYARKVLATLKDAEDAMARLRGIKAGRLTIGMVSTAQYFVPRLLARFHAEYPHVEVRLSVGNREQLVNQLQNSELDLAIMGRPPRDVATRAEPFAAHPMGIIAPPNHPLSTGGPHSASLLTQFNFIIREPGSGTRATFEEYLNQHQMELPMFTEMQSNETIKQAVMANMGISFLSLHTIDLELRNNLLTIPSIEGMPLLRRWYAVNSLAKLLSPGAETFRYFILEHGESFLAETFGSAIWPPGHELARTATAN</sequence>
<dbReference type="InterPro" id="IPR036390">
    <property type="entry name" value="WH_DNA-bd_sf"/>
</dbReference>
<evidence type="ECO:0000256" key="4">
    <source>
        <dbReference type="ARBA" id="ARBA00023163"/>
    </source>
</evidence>
<dbReference type="GO" id="GO:0000976">
    <property type="term" value="F:transcription cis-regulatory region binding"/>
    <property type="evidence" value="ECO:0007669"/>
    <property type="project" value="TreeGrafter"/>
</dbReference>
<dbReference type="Proteomes" id="UP000183649">
    <property type="component" value="Unassembled WGS sequence"/>
</dbReference>
<evidence type="ECO:0000313" key="7">
    <source>
        <dbReference type="Proteomes" id="UP000183649"/>
    </source>
</evidence>
<dbReference type="PRINTS" id="PR00039">
    <property type="entry name" value="HTHLYSR"/>
</dbReference>
<dbReference type="RefSeq" id="WP_055449335.1">
    <property type="nucleotide sequence ID" value="NZ_CYHF01000001.1"/>
</dbReference>
<organism evidence="6 7">
    <name type="scientific">Thiomonas bhubaneswarensis</name>
    <dbReference type="NCBI Taxonomy" id="339866"/>
    <lineage>
        <taxon>Bacteria</taxon>
        <taxon>Pseudomonadati</taxon>
        <taxon>Pseudomonadota</taxon>
        <taxon>Betaproteobacteria</taxon>
        <taxon>Burkholderiales</taxon>
        <taxon>Thiomonas</taxon>
    </lineage>
</organism>
<dbReference type="SUPFAM" id="SSF53850">
    <property type="entry name" value="Periplasmic binding protein-like II"/>
    <property type="match status" value="1"/>
</dbReference>
<keyword evidence="4" id="KW-0804">Transcription</keyword>
<keyword evidence="2" id="KW-0805">Transcription regulation</keyword>
<evidence type="ECO:0000256" key="2">
    <source>
        <dbReference type="ARBA" id="ARBA00023015"/>
    </source>
</evidence>
<gene>
    <name evidence="6" type="ORF">Ga0061069_101400</name>
</gene>
<dbReference type="InterPro" id="IPR000847">
    <property type="entry name" value="LysR_HTH_N"/>
</dbReference>
<dbReference type="PANTHER" id="PTHR30126">
    <property type="entry name" value="HTH-TYPE TRANSCRIPTIONAL REGULATOR"/>
    <property type="match status" value="1"/>
</dbReference>
<keyword evidence="7" id="KW-1185">Reference proteome</keyword>
<dbReference type="FunFam" id="1.10.10.10:FF:000001">
    <property type="entry name" value="LysR family transcriptional regulator"/>
    <property type="match status" value="1"/>
</dbReference>
<proteinExistence type="inferred from homology"/>
<accession>A0A0K6HSS0</accession>
<keyword evidence="3" id="KW-0238">DNA-binding</keyword>
<evidence type="ECO:0000256" key="1">
    <source>
        <dbReference type="ARBA" id="ARBA00009437"/>
    </source>
</evidence>
<protein>
    <submittedName>
        <fullName evidence="6">Transcriptional regulator, LysR family</fullName>
    </submittedName>
</protein>
<dbReference type="PANTHER" id="PTHR30126:SF5">
    <property type="entry name" value="HTH-TYPE TRANSCRIPTIONAL ACTIVATOR CMPR"/>
    <property type="match status" value="1"/>
</dbReference>
<dbReference type="SUPFAM" id="SSF46785">
    <property type="entry name" value="Winged helix' DNA-binding domain"/>
    <property type="match status" value="1"/>
</dbReference>
<dbReference type="EMBL" id="CYHF01000001">
    <property type="protein sequence ID" value="CUA93891.1"/>
    <property type="molecule type" value="Genomic_DNA"/>
</dbReference>
<evidence type="ECO:0000256" key="3">
    <source>
        <dbReference type="ARBA" id="ARBA00023125"/>
    </source>
</evidence>
<dbReference type="STRING" id="339866.GCA_001418255_00398"/>
<dbReference type="Pfam" id="PF03466">
    <property type="entry name" value="LysR_substrate"/>
    <property type="match status" value="1"/>
</dbReference>
<evidence type="ECO:0000259" key="5">
    <source>
        <dbReference type="PROSITE" id="PS50931"/>
    </source>
</evidence>
<dbReference type="AlphaFoldDB" id="A0A0K6HSS0"/>
<comment type="similarity">
    <text evidence="1">Belongs to the LysR transcriptional regulatory family.</text>
</comment>
<dbReference type="OrthoDB" id="9785745at2"/>
<dbReference type="Gene3D" id="1.10.10.10">
    <property type="entry name" value="Winged helix-like DNA-binding domain superfamily/Winged helix DNA-binding domain"/>
    <property type="match status" value="1"/>
</dbReference>
<reference evidence="7" key="1">
    <citation type="submission" date="2015-08" db="EMBL/GenBank/DDBJ databases">
        <authorList>
            <person name="Varghese N."/>
        </authorList>
    </citation>
    <scope>NUCLEOTIDE SEQUENCE [LARGE SCALE GENOMIC DNA]</scope>
    <source>
        <strain evidence="7">DSM 18181</strain>
    </source>
</reference>
<dbReference type="CDD" id="cd08419">
    <property type="entry name" value="PBP2_CbbR_RubisCO_like"/>
    <property type="match status" value="1"/>
</dbReference>
<dbReference type="PROSITE" id="PS50931">
    <property type="entry name" value="HTH_LYSR"/>
    <property type="match status" value="1"/>
</dbReference>
<evidence type="ECO:0000313" key="6">
    <source>
        <dbReference type="EMBL" id="CUA93891.1"/>
    </source>
</evidence>
<dbReference type="InterPro" id="IPR005119">
    <property type="entry name" value="LysR_subst-bd"/>
</dbReference>